<gene>
    <name evidence="3" type="ORF">PT015_06960</name>
</gene>
<feature type="region of interest" description="Disordered" evidence="1">
    <location>
        <begin position="166"/>
        <end position="189"/>
    </location>
</feature>
<protein>
    <submittedName>
        <fullName evidence="3">Alpha/beta hydrolase</fullName>
    </submittedName>
</protein>
<dbReference type="InterPro" id="IPR010427">
    <property type="entry name" value="DUF1023"/>
</dbReference>
<evidence type="ECO:0000313" key="4">
    <source>
        <dbReference type="Proteomes" id="UP001236585"/>
    </source>
</evidence>
<dbReference type="Pfam" id="PF06259">
    <property type="entry name" value="Abhydrolase_8"/>
    <property type="match status" value="1"/>
</dbReference>
<keyword evidence="4" id="KW-1185">Reference proteome</keyword>
<evidence type="ECO:0000256" key="1">
    <source>
        <dbReference type="SAM" id="MobiDB-lite"/>
    </source>
</evidence>
<dbReference type="EMBL" id="CP126981">
    <property type="protein sequence ID" value="WIM89187.1"/>
    <property type="molecule type" value="Genomic_DNA"/>
</dbReference>
<reference evidence="3 4" key="1">
    <citation type="journal article" date="2023" name="Microbiol. Resour. Announc.">
        <title>Complete Genome Sequence of Mycobacterium wuenschmanii, a novel Nontuberculous Mycobacterium Isolated from a captive population of Amazon Milk Frogs.</title>
        <authorList>
            <person name="Hicks J."/>
            <person name="Zeineldin M."/>
            <person name="Ward H."/>
            <person name="Wuenschmann A."/>
            <person name="Camp P."/>
            <person name="Farrell D."/>
            <person name="Lehman K."/>
            <person name="Thacker T."/>
            <person name="Cuthbert E."/>
        </authorList>
    </citation>
    <scope>NUCLEOTIDE SEQUENCE [LARGE SCALE GENOMIC DNA]</scope>
    <source>
        <strain evidence="3 4">Wuenschmanii</strain>
    </source>
</reference>
<evidence type="ECO:0000259" key="2">
    <source>
        <dbReference type="Pfam" id="PF06259"/>
    </source>
</evidence>
<name>A0ABY8W2D7_9MYCO</name>
<dbReference type="Proteomes" id="UP001236585">
    <property type="component" value="Chromosome"/>
</dbReference>
<evidence type="ECO:0000313" key="3">
    <source>
        <dbReference type="EMBL" id="WIM89187.1"/>
    </source>
</evidence>
<dbReference type="RefSeq" id="WP_285189818.1">
    <property type="nucleotide sequence ID" value="NZ_CP126981.1"/>
</dbReference>
<organism evidence="3 4">
    <name type="scientific">Candidatus Mycobacterium wuenschmannii</name>
    <dbReference type="NCBI Taxonomy" id="3027808"/>
    <lineage>
        <taxon>Bacteria</taxon>
        <taxon>Bacillati</taxon>
        <taxon>Actinomycetota</taxon>
        <taxon>Actinomycetes</taxon>
        <taxon>Mycobacteriales</taxon>
        <taxon>Mycobacteriaceae</taxon>
        <taxon>Mycobacterium</taxon>
    </lineage>
</organism>
<dbReference type="Gene3D" id="3.40.50.1820">
    <property type="entry name" value="alpha/beta hydrolase"/>
    <property type="match status" value="1"/>
</dbReference>
<keyword evidence="3" id="KW-0378">Hydrolase</keyword>
<dbReference type="InterPro" id="IPR029058">
    <property type="entry name" value="AB_hydrolase_fold"/>
</dbReference>
<dbReference type="GO" id="GO:0016787">
    <property type="term" value="F:hydrolase activity"/>
    <property type="evidence" value="ECO:0007669"/>
    <property type="project" value="UniProtKB-KW"/>
</dbReference>
<accession>A0ABY8W2D7</accession>
<dbReference type="SUPFAM" id="SSF53474">
    <property type="entry name" value="alpha/beta-Hydrolases"/>
    <property type="match status" value="1"/>
</dbReference>
<feature type="domain" description="DUF1023" evidence="2">
    <location>
        <begin position="254"/>
        <end position="444"/>
    </location>
</feature>
<proteinExistence type="predicted"/>
<sequence length="535" mass="56210">MTLTVADIDRWNSAAVREVFRAASARGQATLDAARQLGTLAVFDTWEGATAEARKHANAGLRVDLDAHGNEALAVARAAEQAADGIDRVQSELRALRHDAAALHMAIDVHTDALVPVVNCLALEAVIAGMQLQPMLDAILAAATAIDDELAAAIDMADGDAAIVVDDAPPVGPPGLTPTQRQDAANRDRLREDRARLQARIDDLTRTLGGPNSLRDIPVQLEAARSRLVELDAVDTALGRAPQTYLTELDIPADPRRKVTAAVAVGNPDTATGISVTVPGLGSSARDSLPGMVAEARILRNTANGELRRLGRAGSVATIAWVGYDPPPDPLDTNSPRDYWRTLSDAQARSGATALAPYLQRLHAGNPAAHLSLFGHSYGSLTASLALQRLHSQGLHPVDEAVFYGSPGLGLSDPGRLGLASGHAFVMKAPPGGDWITELAPLAPLHGWGADPYAGMLPELSSQSGTSPDGVRREGVHNHSAYVQPTIRPGGEPLLRMSGYNLAVIAAGIAALPDGREQLMMAPTLLAPYPHPGRR</sequence>